<evidence type="ECO:0000256" key="3">
    <source>
        <dbReference type="ARBA" id="ARBA00022448"/>
    </source>
</evidence>
<name>A0A4R6LAY5_9FIRM</name>
<keyword evidence="3" id="KW-0813">Transport</keyword>
<comment type="similarity">
    <text evidence="2">Belongs to the major facilitator superfamily.</text>
</comment>
<evidence type="ECO:0000313" key="9">
    <source>
        <dbReference type="EMBL" id="TDO71146.1"/>
    </source>
</evidence>
<evidence type="ECO:0000256" key="1">
    <source>
        <dbReference type="ARBA" id="ARBA00004651"/>
    </source>
</evidence>
<dbReference type="PROSITE" id="PS50850">
    <property type="entry name" value="MFS"/>
    <property type="match status" value="1"/>
</dbReference>
<feature type="transmembrane region" description="Helical" evidence="7">
    <location>
        <begin position="272"/>
        <end position="290"/>
    </location>
</feature>
<sequence length="390" mass="43290">MIKNKKKIIILAFTIMFMVGVVNNIRGQVGPYIMDDFGLNYSRLGFLLSFISIGSMLVYFISGKLIEKFGLLKILFYGIIHNILSLTIVYLSSNYYALIFALFLVGAGVTILSISAINLISISYSEKRGKMINLLHLFYGAGGIVAPYFVTLVLKLGFSWNYSFLFSIVLLVIIFFEFNSASLPEIESDGEMVMRATSDLIKEKKVILFSSIVFFQVGVEFSLVTWLAPFLKDVQGRTDLTVSFYLSLFFITFTLGRFLASFIVEKIGYYNYLIFTGGTAAFLISIALLGGYNFTILIPLSGLFLAGQVPTLQAAILDSFGSSGIKVVGFAQTAGMIGLTVLSNWVVGFINDFIAVKAGFIFLVIILVVAMIITYYLKMITRQDTAEYKI</sequence>
<dbReference type="InterPro" id="IPR020846">
    <property type="entry name" value="MFS_dom"/>
</dbReference>
<dbReference type="PANTHER" id="PTHR23514">
    <property type="entry name" value="BYPASS OF STOP CODON PROTEIN 6"/>
    <property type="match status" value="1"/>
</dbReference>
<dbReference type="Pfam" id="PF07690">
    <property type="entry name" value="MFS_1"/>
    <property type="match status" value="1"/>
</dbReference>
<keyword evidence="4 7" id="KW-0812">Transmembrane</keyword>
<dbReference type="Proteomes" id="UP000295064">
    <property type="component" value="Unassembled WGS sequence"/>
</dbReference>
<keyword evidence="6 7" id="KW-0472">Membrane</keyword>
<dbReference type="RefSeq" id="WP_133516403.1">
    <property type="nucleotide sequence ID" value="NZ_SNWX01000050.1"/>
</dbReference>
<reference evidence="9 10" key="1">
    <citation type="submission" date="2019-03" db="EMBL/GenBank/DDBJ databases">
        <title>Subsurface microbial communities from deep shales in Ohio and West Virginia, USA.</title>
        <authorList>
            <person name="Wrighton K."/>
        </authorList>
    </citation>
    <scope>NUCLEOTIDE SEQUENCE [LARGE SCALE GENOMIC DNA]</scope>
    <source>
        <strain evidence="9 10">MA284_T2</strain>
    </source>
</reference>
<feature type="transmembrane region" description="Helical" evidence="7">
    <location>
        <begin position="98"/>
        <end position="122"/>
    </location>
</feature>
<evidence type="ECO:0000313" key="10">
    <source>
        <dbReference type="Proteomes" id="UP000295064"/>
    </source>
</evidence>
<feature type="transmembrane region" description="Helical" evidence="7">
    <location>
        <begin position="74"/>
        <end position="92"/>
    </location>
</feature>
<feature type="transmembrane region" description="Helical" evidence="7">
    <location>
        <begin position="164"/>
        <end position="186"/>
    </location>
</feature>
<dbReference type="SUPFAM" id="SSF103473">
    <property type="entry name" value="MFS general substrate transporter"/>
    <property type="match status" value="1"/>
</dbReference>
<keyword evidence="5 7" id="KW-1133">Transmembrane helix</keyword>
<dbReference type="AlphaFoldDB" id="A0A4R6LAY5"/>
<gene>
    <name evidence="9" type="ORF">DFR79_15011</name>
</gene>
<dbReference type="InterPro" id="IPR051788">
    <property type="entry name" value="MFS_Transporter"/>
</dbReference>
<comment type="caution">
    <text evidence="9">The sequence shown here is derived from an EMBL/GenBank/DDBJ whole genome shotgun (WGS) entry which is preliminary data.</text>
</comment>
<feature type="transmembrane region" description="Helical" evidence="7">
    <location>
        <begin position="206"/>
        <end position="228"/>
    </location>
</feature>
<dbReference type="GO" id="GO:0022857">
    <property type="term" value="F:transmembrane transporter activity"/>
    <property type="evidence" value="ECO:0007669"/>
    <property type="project" value="InterPro"/>
</dbReference>
<feature type="transmembrane region" description="Helical" evidence="7">
    <location>
        <begin position="296"/>
        <end position="315"/>
    </location>
</feature>
<evidence type="ECO:0000256" key="4">
    <source>
        <dbReference type="ARBA" id="ARBA00022692"/>
    </source>
</evidence>
<dbReference type="Gene3D" id="1.20.1250.20">
    <property type="entry name" value="MFS general substrate transporter like domains"/>
    <property type="match status" value="2"/>
</dbReference>
<proteinExistence type="inferred from homology"/>
<evidence type="ECO:0000256" key="2">
    <source>
        <dbReference type="ARBA" id="ARBA00008335"/>
    </source>
</evidence>
<feature type="transmembrane region" description="Helical" evidence="7">
    <location>
        <begin position="134"/>
        <end position="158"/>
    </location>
</feature>
<feature type="transmembrane region" description="Helical" evidence="7">
    <location>
        <begin position="353"/>
        <end position="377"/>
    </location>
</feature>
<comment type="subcellular location">
    <subcellularLocation>
        <location evidence="1">Cell membrane</location>
        <topology evidence="1">Multi-pass membrane protein</topology>
    </subcellularLocation>
</comment>
<dbReference type="InterPro" id="IPR036259">
    <property type="entry name" value="MFS_trans_sf"/>
</dbReference>
<evidence type="ECO:0000259" key="8">
    <source>
        <dbReference type="PROSITE" id="PS50850"/>
    </source>
</evidence>
<dbReference type="OrthoDB" id="1674556at2"/>
<feature type="domain" description="Major facilitator superfamily (MFS) profile" evidence="8">
    <location>
        <begin position="8"/>
        <end position="382"/>
    </location>
</feature>
<dbReference type="InterPro" id="IPR011701">
    <property type="entry name" value="MFS"/>
</dbReference>
<accession>A0A4R6LAY5</accession>
<feature type="transmembrane region" description="Helical" evidence="7">
    <location>
        <begin position="43"/>
        <end position="62"/>
    </location>
</feature>
<feature type="transmembrane region" description="Helical" evidence="7">
    <location>
        <begin position="240"/>
        <end position="260"/>
    </location>
</feature>
<dbReference type="EMBL" id="SNWX01000050">
    <property type="protein sequence ID" value="TDO71146.1"/>
    <property type="molecule type" value="Genomic_DNA"/>
</dbReference>
<feature type="transmembrane region" description="Helical" evidence="7">
    <location>
        <begin position="327"/>
        <end position="347"/>
    </location>
</feature>
<evidence type="ECO:0000256" key="7">
    <source>
        <dbReference type="SAM" id="Phobius"/>
    </source>
</evidence>
<protein>
    <submittedName>
        <fullName evidence="9">Fucose permease</fullName>
    </submittedName>
</protein>
<evidence type="ECO:0000256" key="5">
    <source>
        <dbReference type="ARBA" id="ARBA00022989"/>
    </source>
</evidence>
<organism evidence="9 10">
    <name type="scientific">Halanaerobium saccharolyticum</name>
    <dbReference type="NCBI Taxonomy" id="43595"/>
    <lineage>
        <taxon>Bacteria</taxon>
        <taxon>Bacillati</taxon>
        <taxon>Bacillota</taxon>
        <taxon>Clostridia</taxon>
        <taxon>Halanaerobiales</taxon>
        <taxon>Halanaerobiaceae</taxon>
        <taxon>Halanaerobium</taxon>
    </lineage>
</organism>
<evidence type="ECO:0000256" key="6">
    <source>
        <dbReference type="ARBA" id="ARBA00023136"/>
    </source>
</evidence>
<dbReference type="GO" id="GO:0005886">
    <property type="term" value="C:plasma membrane"/>
    <property type="evidence" value="ECO:0007669"/>
    <property type="project" value="UniProtKB-SubCell"/>
</dbReference>
<dbReference type="PANTHER" id="PTHR23514:SF3">
    <property type="entry name" value="BYPASS OF STOP CODON PROTEIN 6"/>
    <property type="match status" value="1"/>
</dbReference>